<protein>
    <submittedName>
        <fullName evidence="8">Flagellar biosynthesis protein FliR</fullName>
    </submittedName>
</protein>
<evidence type="ECO:0000256" key="7">
    <source>
        <dbReference type="SAM" id="Phobius"/>
    </source>
</evidence>
<gene>
    <name evidence="8" type="ORF">DW2_06928</name>
</gene>
<keyword evidence="8" id="KW-0966">Cell projection</keyword>
<feature type="transmembrane region" description="Helical" evidence="7">
    <location>
        <begin position="12"/>
        <end position="31"/>
    </location>
</feature>
<evidence type="ECO:0000256" key="6">
    <source>
        <dbReference type="ARBA" id="ARBA00023136"/>
    </source>
</evidence>
<reference evidence="9" key="1">
    <citation type="submission" date="2013-04" db="EMBL/GenBank/DDBJ databases">
        <title>Thioclava sp. 13D2W-2 Genome Sequencing.</title>
        <authorList>
            <person name="Lai Q."/>
            <person name="Li G."/>
            <person name="Shao Z."/>
        </authorList>
    </citation>
    <scope>NUCLEOTIDE SEQUENCE [LARGE SCALE GENOMIC DNA]</scope>
    <source>
        <strain evidence="9">13D2W-2</strain>
    </source>
</reference>
<keyword evidence="8" id="KW-0282">Flagellum</keyword>
<reference evidence="8 9" key="2">
    <citation type="journal article" date="2015" name="Antonie Van Leeuwenhoek">
        <title>Thioclava indica sp. nov., isolated from surface seawater of the Indian Ocean.</title>
        <authorList>
            <person name="Liu Y."/>
            <person name="Lai Q."/>
            <person name="Du J."/>
            <person name="Xu H."/>
            <person name="Jiang L."/>
            <person name="Shao Z."/>
        </authorList>
    </citation>
    <scope>NUCLEOTIDE SEQUENCE [LARGE SCALE GENOMIC DNA]</scope>
    <source>
        <strain evidence="8 9">13D2W-2</strain>
    </source>
</reference>
<evidence type="ECO:0000256" key="1">
    <source>
        <dbReference type="ARBA" id="ARBA00004651"/>
    </source>
</evidence>
<keyword evidence="5 7" id="KW-1133">Transmembrane helix</keyword>
<dbReference type="InterPro" id="IPR002010">
    <property type="entry name" value="T3SS_IM_R"/>
</dbReference>
<dbReference type="Pfam" id="PF01311">
    <property type="entry name" value="Bac_export_1"/>
    <property type="match status" value="1"/>
</dbReference>
<dbReference type="GO" id="GO:0006605">
    <property type="term" value="P:protein targeting"/>
    <property type="evidence" value="ECO:0007669"/>
    <property type="project" value="InterPro"/>
</dbReference>
<dbReference type="RefSeq" id="WP_038144871.1">
    <property type="nucleotide sequence ID" value="NZ_AQRC01000004.1"/>
</dbReference>
<dbReference type="PANTHER" id="PTHR30065">
    <property type="entry name" value="FLAGELLAR BIOSYNTHETIC PROTEIN FLIR"/>
    <property type="match status" value="1"/>
</dbReference>
<dbReference type="Proteomes" id="UP000028607">
    <property type="component" value="Unassembled WGS sequence"/>
</dbReference>
<comment type="caution">
    <text evidence="8">The sequence shown here is derived from an EMBL/GenBank/DDBJ whole genome shotgun (WGS) entry which is preliminary data.</text>
</comment>
<comment type="subcellular location">
    <subcellularLocation>
        <location evidence="1">Cell membrane</location>
        <topology evidence="1">Multi-pass membrane protein</topology>
    </subcellularLocation>
</comment>
<accession>A0A085TY79</accession>
<comment type="similarity">
    <text evidence="2">Belongs to the FliR/MopE/SpaR family.</text>
</comment>
<dbReference type="OrthoDB" id="9779817at2"/>
<keyword evidence="6 7" id="KW-0472">Membrane</keyword>
<dbReference type="AlphaFoldDB" id="A0A085TY79"/>
<feature type="transmembrane region" description="Helical" evidence="7">
    <location>
        <begin position="128"/>
        <end position="154"/>
    </location>
</feature>
<keyword evidence="3" id="KW-1003">Cell membrane</keyword>
<evidence type="ECO:0000256" key="4">
    <source>
        <dbReference type="ARBA" id="ARBA00022692"/>
    </source>
</evidence>
<dbReference type="PRINTS" id="PR00953">
    <property type="entry name" value="TYPE3IMRPROT"/>
</dbReference>
<sequence>MGELGAFLDGQLFGYLIVFARLGSALMFMPGFGEMQVPTRTRLAIALVFSLALYPATPVAPIQPDNLVTFAILLGLEVTTGLWIGLTARVLLSALQFAGHQAGQVSGLANAFAPSLGSFEGSTMVASFLLLSGVTLIFVTNTHHVIIRALLYSYEVFPPDTLLLGDMARQIVKAASASLYIGAAIAAPFFVMGIILNLGMGLANRMMPALPVFFVAAPTLIAAGLLILAVATPSMLHVFLGQFTGWLGSFVIP</sequence>
<proteinExistence type="inferred from homology"/>
<feature type="transmembrane region" description="Helical" evidence="7">
    <location>
        <begin position="43"/>
        <end position="62"/>
    </location>
</feature>
<evidence type="ECO:0000256" key="3">
    <source>
        <dbReference type="ARBA" id="ARBA00022475"/>
    </source>
</evidence>
<name>A0A085TY79_9RHOB</name>
<dbReference type="GO" id="GO:0005886">
    <property type="term" value="C:plasma membrane"/>
    <property type="evidence" value="ECO:0007669"/>
    <property type="project" value="UniProtKB-SubCell"/>
</dbReference>
<evidence type="ECO:0000256" key="5">
    <source>
        <dbReference type="ARBA" id="ARBA00022989"/>
    </source>
</evidence>
<dbReference type="eggNOG" id="COG1684">
    <property type="taxonomic scope" value="Bacteria"/>
</dbReference>
<organism evidence="8 9">
    <name type="scientific">Thioclava atlantica</name>
    <dbReference type="NCBI Taxonomy" id="1317124"/>
    <lineage>
        <taxon>Bacteria</taxon>
        <taxon>Pseudomonadati</taxon>
        <taxon>Pseudomonadota</taxon>
        <taxon>Alphaproteobacteria</taxon>
        <taxon>Rhodobacterales</taxon>
        <taxon>Paracoccaceae</taxon>
        <taxon>Thioclava</taxon>
    </lineage>
</organism>
<dbReference type="EMBL" id="AQRC01000004">
    <property type="protein sequence ID" value="KFE35676.1"/>
    <property type="molecule type" value="Genomic_DNA"/>
</dbReference>
<keyword evidence="8" id="KW-0969">Cilium</keyword>
<feature type="transmembrane region" description="Helical" evidence="7">
    <location>
        <begin position="68"/>
        <end position="92"/>
    </location>
</feature>
<feature type="transmembrane region" description="Helical" evidence="7">
    <location>
        <begin position="174"/>
        <end position="198"/>
    </location>
</feature>
<dbReference type="STRING" id="1317124.DW2_06928"/>
<keyword evidence="9" id="KW-1185">Reference proteome</keyword>
<feature type="transmembrane region" description="Helical" evidence="7">
    <location>
        <begin position="210"/>
        <end position="229"/>
    </location>
</feature>
<dbReference type="PATRIC" id="fig|1317124.6.peg.1404"/>
<keyword evidence="4 7" id="KW-0812">Transmembrane</keyword>
<evidence type="ECO:0000256" key="2">
    <source>
        <dbReference type="ARBA" id="ARBA00009772"/>
    </source>
</evidence>
<evidence type="ECO:0000313" key="9">
    <source>
        <dbReference type="Proteomes" id="UP000028607"/>
    </source>
</evidence>
<dbReference type="PANTHER" id="PTHR30065:SF8">
    <property type="entry name" value="FLAGELLAR BIOSYNTHETIC PROTEIN FLIR"/>
    <property type="match status" value="1"/>
</dbReference>
<evidence type="ECO:0000313" key="8">
    <source>
        <dbReference type="EMBL" id="KFE35676.1"/>
    </source>
</evidence>